<feature type="compositionally biased region" description="Basic residues" evidence="1">
    <location>
        <begin position="41"/>
        <end position="54"/>
    </location>
</feature>
<dbReference type="Proteomes" id="UP001151760">
    <property type="component" value="Unassembled WGS sequence"/>
</dbReference>
<accession>A0ABQ4Z4Z1</accession>
<organism evidence="2 3">
    <name type="scientific">Tanacetum coccineum</name>
    <dbReference type="NCBI Taxonomy" id="301880"/>
    <lineage>
        <taxon>Eukaryota</taxon>
        <taxon>Viridiplantae</taxon>
        <taxon>Streptophyta</taxon>
        <taxon>Embryophyta</taxon>
        <taxon>Tracheophyta</taxon>
        <taxon>Spermatophyta</taxon>
        <taxon>Magnoliopsida</taxon>
        <taxon>eudicotyledons</taxon>
        <taxon>Gunneridae</taxon>
        <taxon>Pentapetalae</taxon>
        <taxon>asterids</taxon>
        <taxon>campanulids</taxon>
        <taxon>Asterales</taxon>
        <taxon>Asteraceae</taxon>
        <taxon>Asteroideae</taxon>
        <taxon>Anthemideae</taxon>
        <taxon>Anthemidinae</taxon>
        <taxon>Tanacetum</taxon>
    </lineage>
</organism>
<comment type="caution">
    <text evidence="2">The sequence shown here is derived from an EMBL/GenBank/DDBJ whole genome shotgun (WGS) entry which is preliminary data.</text>
</comment>
<proteinExistence type="predicted"/>
<keyword evidence="3" id="KW-1185">Reference proteome</keyword>
<evidence type="ECO:0000313" key="2">
    <source>
        <dbReference type="EMBL" id="GJS84301.1"/>
    </source>
</evidence>
<evidence type="ECO:0000256" key="1">
    <source>
        <dbReference type="SAM" id="MobiDB-lite"/>
    </source>
</evidence>
<protein>
    <submittedName>
        <fullName evidence="2">Uncharacterized protein</fullName>
    </submittedName>
</protein>
<name>A0ABQ4Z4Z1_9ASTR</name>
<sequence length="115" mass="13319">MRKTILLMDLELGASSVSLLEDLRHNLYGEGKCRSDALSRKNGKPPQKARKQKTTRVRMLEYLSENLNIPEAIRTEQFWNLPPFRTSGSTMPQWQVSEKMYQRRKGSILGGPIWK</sequence>
<dbReference type="EMBL" id="BQNB010010964">
    <property type="protein sequence ID" value="GJS84301.1"/>
    <property type="molecule type" value="Genomic_DNA"/>
</dbReference>
<gene>
    <name evidence="2" type="ORF">Tco_0750842</name>
</gene>
<reference evidence="2" key="1">
    <citation type="journal article" date="2022" name="Int. J. Mol. Sci.">
        <title>Draft Genome of Tanacetum Coccineum: Genomic Comparison of Closely Related Tanacetum-Family Plants.</title>
        <authorList>
            <person name="Yamashiro T."/>
            <person name="Shiraishi A."/>
            <person name="Nakayama K."/>
            <person name="Satake H."/>
        </authorList>
    </citation>
    <scope>NUCLEOTIDE SEQUENCE</scope>
</reference>
<evidence type="ECO:0000313" key="3">
    <source>
        <dbReference type="Proteomes" id="UP001151760"/>
    </source>
</evidence>
<feature type="region of interest" description="Disordered" evidence="1">
    <location>
        <begin position="34"/>
        <end position="54"/>
    </location>
</feature>
<reference evidence="2" key="2">
    <citation type="submission" date="2022-01" db="EMBL/GenBank/DDBJ databases">
        <authorList>
            <person name="Yamashiro T."/>
            <person name="Shiraishi A."/>
            <person name="Satake H."/>
            <person name="Nakayama K."/>
        </authorList>
    </citation>
    <scope>NUCLEOTIDE SEQUENCE</scope>
</reference>